<dbReference type="Proteomes" id="UP001140206">
    <property type="component" value="Chromosome 2"/>
</dbReference>
<evidence type="ECO:0000313" key="4">
    <source>
        <dbReference type="Proteomes" id="UP001140206"/>
    </source>
</evidence>
<dbReference type="InterPro" id="IPR036047">
    <property type="entry name" value="F-box-like_dom_sf"/>
</dbReference>
<evidence type="ECO:0000259" key="1">
    <source>
        <dbReference type="Pfam" id="PF03478"/>
    </source>
</evidence>
<dbReference type="SUPFAM" id="SSF81383">
    <property type="entry name" value="F-box domain"/>
    <property type="match status" value="1"/>
</dbReference>
<dbReference type="CDD" id="cd09917">
    <property type="entry name" value="F-box_SF"/>
    <property type="match status" value="1"/>
</dbReference>
<accession>A0AAV8FD00</accession>
<evidence type="ECO:0000313" key="3">
    <source>
        <dbReference type="EMBL" id="KAJ4789525.1"/>
    </source>
</evidence>
<organism evidence="3 4">
    <name type="scientific">Rhynchospora pubera</name>
    <dbReference type="NCBI Taxonomy" id="906938"/>
    <lineage>
        <taxon>Eukaryota</taxon>
        <taxon>Viridiplantae</taxon>
        <taxon>Streptophyta</taxon>
        <taxon>Embryophyta</taxon>
        <taxon>Tracheophyta</taxon>
        <taxon>Spermatophyta</taxon>
        <taxon>Magnoliopsida</taxon>
        <taxon>Liliopsida</taxon>
        <taxon>Poales</taxon>
        <taxon>Cyperaceae</taxon>
        <taxon>Cyperoideae</taxon>
        <taxon>Rhynchosporeae</taxon>
        <taxon>Rhynchospora</taxon>
    </lineage>
</organism>
<reference evidence="3" key="1">
    <citation type="submission" date="2022-08" db="EMBL/GenBank/DDBJ databases">
        <authorList>
            <person name="Marques A."/>
        </authorList>
    </citation>
    <scope>NUCLEOTIDE SEQUENCE</scope>
    <source>
        <strain evidence="3">RhyPub2mFocal</strain>
        <tissue evidence="3">Leaves</tissue>
    </source>
</reference>
<name>A0AAV8FD00_9POAL</name>
<proteinExistence type="predicted"/>
<feature type="domain" description="KIB1-4 beta-propeller" evidence="1">
    <location>
        <begin position="79"/>
        <end position="339"/>
    </location>
</feature>
<evidence type="ECO:0000259" key="2">
    <source>
        <dbReference type="Pfam" id="PF12937"/>
    </source>
</evidence>
<feature type="domain" description="F-box" evidence="2">
    <location>
        <begin position="12"/>
        <end position="45"/>
    </location>
</feature>
<keyword evidence="4" id="KW-1185">Reference proteome</keyword>
<sequence>MSGGGGGEERNWSELPSELLHLIAKKLPDLVDFIRLRAVCSTWRFSAPLSDTPHQLPWLLELSDTKFSTLYTLRERQRFYSVSSHETLTISLTNKNPELHNFVSGGVYSGYLPFSDYWERTLSFFNPLTGDSFSLPPVSHRRLLSPWMVWTGTDPIRTRSIIVVDRDLQIRNEIGEWALYDPRSNKWVENEGYFYHCCYWHEMFFSTHVHKPTQVFDAHSRELLHEIPPPDIENYYKDYNIASELRQSYLVVSSGVILRVVWRLEYCRDDKTIEESVFYIYRLDFERVNDSSCWVQIDDIGNQILFLGEMNGFSMTARPNCGFSKGCIYFIDPYTNKPYMHDISAGTVEMVPCPFERCTWFLPGL</sequence>
<comment type="caution">
    <text evidence="3">The sequence shown here is derived from an EMBL/GenBank/DDBJ whole genome shotgun (WGS) entry which is preliminary data.</text>
</comment>
<dbReference type="AlphaFoldDB" id="A0AAV8FD00"/>
<dbReference type="PANTHER" id="PTHR33110">
    <property type="entry name" value="F-BOX/KELCH-REPEAT PROTEIN-RELATED"/>
    <property type="match status" value="1"/>
</dbReference>
<dbReference type="EMBL" id="JAMFTS010000002">
    <property type="protein sequence ID" value="KAJ4789525.1"/>
    <property type="molecule type" value="Genomic_DNA"/>
</dbReference>
<dbReference type="Pfam" id="PF03478">
    <property type="entry name" value="Beta-prop_KIB1-4"/>
    <property type="match status" value="1"/>
</dbReference>
<dbReference type="Pfam" id="PF12937">
    <property type="entry name" value="F-box-like"/>
    <property type="match status" value="1"/>
</dbReference>
<dbReference type="InterPro" id="IPR001810">
    <property type="entry name" value="F-box_dom"/>
</dbReference>
<protein>
    <submittedName>
        <fullName evidence="3">F-box protein skip23</fullName>
    </submittedName>
</protein>
<gene>
    <name evidence="3" type="ORF">LUZ62_040771</name>
</gene>
<dbReference type="Gene3D" id="1.20.1280.50">
    <property type="match status" value="1"/>
</dbReference>
<dbReference type="InterPro" id="IPR005174">
    <property type="entry name" value="KIB1-4_b-propeller"/>
</dbReference>